<dbReference type="RefSeq" id="WP_269037332.1">
    <property type="nucleotide sequence ID" value="NZ_CP114040.1"/>
</dbReference>
<gene>
    <name evidence="1" type="ORF">O0S08_02460</name>
</gene>
<dbReference type="Proteomes" id="UP001164459">
    <property type="component" value="Chromosome"/>
</dbReference>
<reference evidence="1" key="1">
    <citation type="submission" date="2022-11" db="EMBL/GenBank/DDBJ databases">
        <title>Minimal conservation of predation-associated metabolite biosynthetic gene clusters underscores biosynthetic potential of Myxococcota including descriptions for ten novel species: Archangium lansinium sp. nov., Myxococcus landrumus sp. nov., Nannocystis bai.</title>
        <authorList>
            <person name="Ahearne A."/>
            <person name="Stevens C."/>
            <person name="Dowd S."/>
        </authorList>
    </citation>
    <scope>NUCLEOTIDE SEQUENCE</scope>
    <source>
        <strain evidence="1">Fl3</strain>
    </source>
</reference>
<evidence type="ECO:0000313" key="1">
    <source>
        <dbReference type="EMBL" id="WAS95000.1"/>
    </source>
</evidence>
<proteinExistence type="predicted"/>
<organism evidence="1 2">
    <name type="scientific">Nannocystis punicea</name>
    <dbReference type="NCBI Taxonomy" id="2995304"/>
    <lineage>
        <taxon>Bacteria</taxon>
        <taxon>Pseudomonadati</taxon>
        <taxon>Myxococcota</taxon>
        <taxon>Polyangia</taxon>
        <taxon>Nannocystales</taxon>
        <taxon>Nannocystaceae</taxon>
        <taxon>Nannocystis</taxon>
    </lineage>
</organism>
<protein>
    <recommendedName>
        <fullName evidence="3">Lipoprotein</fullName>
    </recommendedName>
</protein>
<dbReference type="EMBL" id="CP114040">
    <property type="protein sequence ID" value="WAS95000.1"/>
    <property type="molecule type" value="Genomic_DNA"/>
</dbReference>
<keyword evidence="2" id="KW-1185">Reference proteome</keyword>
<sequence>MRPALILLALVACSSTSPPVAPKGPEGGGTPAPASWVGLTVGQVLSQCGTVAGEMEMVDEPPGKLRAVEFDCHQSDPARRVILEFEYHEGLFSSERSWSNELVTAQRVTRVPESLGW</sequence>
<accession>A0ABY7H7D0</accession>
<evidence type="ECO:0008006" key="3">
    <source>
        <dbReference type="Google" id="ProtNLM"/>
    </source>
</evidence>
<evidence type="ECO:0000313" key="2">
    <source>
        <dbReference type="Proteomes" id="UP001164459"/>
    </source>
</evidence>
<name>A0ABY7H7D0_9BACT</name>